<proteinExistence type="predicted"/>
<dbReference type="EMBL" id="BAAAZN010000001">
    <property type="protein sequence ID" value="GAA3528927.1"/>
    <property type="molecule type" value="Genomic_DNA"/>
</dbReference>
<accession>A0ABP6V8N8</accession>
<evidence type="ECO:0000313" key="1">
    <source>
        <dbReference type="EMBL" id="GAA3528927.1"/>
    </source>
</evidence>
<dbReference type="Proteomes" id="UP001500689">
    <property type="component" value="Unassembled WGS sequence"/>
</dbReference>
<evidence type="ECO:0000313" key="2">
    <source>
        <dbReference type="Proteomes" id="UP001500689"/>
    </source>
</evidence>
<gene>
    <name evidence="1" type="ORF">GCM10022222_09990</name>
</gene>
<comment type="caution">
    <text evidence="1">The sequence shown here is derived from an EMBL/GenBank/DDBJ whole genome shotgun (WGS) entry which is preliminary data.</text>
</comment>
<organism evidence="1 2">
    <name type="scientific">Amycolatopsis ultiminotia</name>
    <dbReference type="NCBI Taxonomy" id="543629"/>
    <lineage>
        <taxon>Bacteria</taxon>
        <taxon>Bacillati</taxon>
        <taxon>Actinomycetota</taxon>
        <taxon>Actinomycetes</taxon>
        <taxon>Pseudonocardiales</taxon>
        <taxon>Pseudonocardiaceae</taxon>
        <taxon>Amycolatopsis</taxon>
    </lineage>
</organism>
<reference evidence="2" key="1">
    <citation type="journal article" date="2019" name="Int. J. Syst. Evol. Microbiol.">
        <title>The Global Catalogue of Microorganisms (GCM) 10K type strain sequencing project: providing services to taxonomists for standard genome sequencing and annotation.</title>
        <authorList>
            <consortium name="The Broad Institute Genomics Platform"/>
            <consortium name="The Broad Institute Genome Sequencing Center for Infectious Disease"/>
            <person name="Wu L."/>
            <person name="Ma J."/>
        </authorList>
    </citation>
    <scope>NUCLEOTIDE SEQUENCE [LARGE SCALE GENOMIC DNA]</scope>
    <source>
        <strain evidence="2">JCM 16898</strain>
    </source>
</reference>
<sequence length="82" mass="8749">MLRKSNPGDALVAGIQAAIRLVHEALFGVEWNRTSGWASGCVWTSGGDVGGQVVQDDLDRFARVVFGRFLQEGREVCAAADG</sequence>
<protein>
    <submittedName>
        <fullName evidence="1">Uncharacterized protein</fullName>
    </submittedName>
</protein>
<name>A0ABP6V8N8_9PSEU</name>
<keyword evidence="2" id="KW-1185">Reference proteome</keyword>